<sequence>MFVTAYLMMGGMFVVKHVLDISVNPPLPVGEGRGEGTRTHLLKETK</sequence>
<evidence type="ECO:0000313" key="2">
    <source>
        <dbReference type="Proteomes" id="UP000255106"/>
    </source>
</evidence>
<dbReference type="EMBL" id="UGJB01000004">
    <property type="protein sequence ID" value="STQ09766.1"/>
    <property type="molecule type" value="Genomic_DNA"/>
</dbReference>
<protein>
    <submittedName>
        <fullName evidence="1">Xanthine/uracil/vitamin C permease</fullName>
    </submittedName>
</protein>
<proteinExistence type="predicted"/>
<organism evidence="1 2">
    <name type="scientific">Enterobacter cloacae</name>
    <dbReference type="NCBI Taxonomy" id="550"/>
    <lineage>
        <taxon>Bacteria</taxon>
        <taxon>Pseudomonadati</taxon>
        <taxon>Pseudomonadota</taxon>
        <taxon>Gammaproteobacteria</taxon>
        <taxon>Enterobacterales</taxon>
        <taxon>Enterobacteriaceae</taxon>
        <taxon>Enterobacter</taxon>
        <taxon>Enterobacter cloacae complex</taxon>
    </lineage>
</organism>
<accession>A0A377LVB4</accession>
<gene>
    <name evidence="1" type="ORF">NCTC10005_02487</name>
</gene>
<reference evidence="1 2" key="1">
    <citation type="submission" date="2018-06" db="EMBL/GenBank/DDBJ databases">
        <authorList>
            <consortium name="Pathogen Informatics"/>
            <person name="Doyle S."/>
        </authorList>
    </citation>
    <scope>NUCLEOTIDE SEQUENCE [LARGE SCALE GENOMIC DNA]</scope>
    <source>
        <strain evidence="1 2">NCTC10005</strain>
    </source>
</reference>
<dbReference type="Proteomes" id="UP000255106">
    <property type="component" value="Unassembled WGS sequence"/>
</dbReference>
<evidence type="ECO:0000313" key="1">
    <source>
        <dbReference type="EMBL" id="STQ09766.1"/>
    </source>
</evidence>
<dbReference type="AlphaFoldDB" id="A0A377LVB4"/>
<name>A0A377LVB4_ENTCL</name>